<dbReference type="InterPro" id="IPR000276">
    <property type="entry name" value="GPCR_Rhodpsn"/>
</dbReference>
<keyword evidence="4 9" id="KW-1133">Transmembrane helix</keyword>
<comment type="similarity">
    <text evidence="2">Belongs to the G-protein coupled receptor 1 family.</text>
</comment>
<dbReference type="Pfam" id="PF00001">
    <property type="entry name" value="7tm_1"/>
    <property type="match status" value="1"/>
</dbReference>
<evidence type="ECO:0000256" key="1">
    <source>
        <dbReference type="ARBA" id="ARBA00004141"/>
    </source>
</evidence>
<keyword evidence="8" id="KW-0807">Transducer</keyword>
<feature type="transmembrane region" description="Helical" evidence="9">
    <location>
        <begin position="188"/>
        <end position="209"/>
    </location>
</feature>
<dbReference type="GO" id="GO:0043005">
    <property type="term" value="C:neuron projection"/>
    <property type="evidence" value="ECO:0007669"/>
    <property type="project" value="TreeGrafter"/>
</dbReference>
<dbReference type="AlphaFoldDB" id="A0A7E4VV62"/>
<dbReference type="PROSITE" id="PS50262">
    <property type="entry name" value="G_PROTEIN_RECEP_F1_2"/>
    <property type="match status" value="1"/>
</dbReference>
<keyword evidence="5" id="KW-0297">G-protein coupled receptor</keyword>
<evidence type="ECO:0000256" key="2">
    <source>
        <dbReference type="ARBA" id="ARBA00010663"/>
    </source>
</evidence>
<dbReference type="PRINTS" id="PR01012">
    <property type="entry name" value="NRPEPTIDEYR"/>
</dbReference>
<dbReference type="InterPro" id="IPR017452">
    <property type="entry name" value="GPCR_Rhodpsn_7TM"/>
</dbReference>
<dbReference type="GO" id="GO:0004983">
    <property type="term" value="F:neuropeptide Y receptor activity"/>
    <property type="evidence" value="ECO:0007669"/>
    <property type="project" value="InterPro"/>
</dbReference>
<dbReference type="GO" id="GO:0005886">
    <property type="term" value="C:plasma membrane"/>
    <property type="evidence" value="ECO:0007669"/>
    <property type="project" value="TreeGrafter"/>
</dbReference>
<dbReference type="Proteomes" id="UP000492821">
    <property type="component" value="Unassembled WGS sequence"/>
</dbReference>
<feature type="transmembrane region" description="Helical" evidence="9">
    <location>
        <begin position="269"/>
        <end position="293"/>
    </location>
</feature>
<protein>
    <submittedName>
        <fullName evidence="12">G_PROTEIN_RECEP_F1_2 domain-containing protein</fullName>
    </submittedName>
</protein>
<dbReference type="PRINTS" id="PR00237">
    <property type="entry name" value="GPCRRHODOPSN"/>
</dbReference>
<dbReference type="PANTHER" id="PTHR24235:SF27">
    <property type="entry name" value="NEUROPEPTIDE RECEPTOR NPR-1"/>
    <property type="match status" value="1"/>
</dbReference>
<proteinExistence type="inferred from homology"/>
<evidence type="ECO:0000256" key="3">
    <source>
        <dbReference type="ARBA" id="ARBA00022692"/>
    </source>
</evidence>
<sequence>MSTDASCTQYNTLYKDPSSHILTVAVFAVIYSFIFVAGLLGNAAVLIVTYRHRSLQTVQNIFILNLAISSLILCLLSLPLTPVSHIYKQWFFGSVMCKVAPGIQAFVCFLIPFSLCAIAVDRYFNLVIAPGRPLQRDQAVKITIALWAISVIMSLPYVYHMHIITYTKKNICGEFCTEKWPNNNSKRIYTFIVLMTQAFVPFSIMAACYRSVFAFLRKRATTRLTSIAQQANMLYLLAATAGGDTSVHSDQLSHLFEQKKRVARQKRRVTIILVLMVVLFGLSQLPFNIVALITEFDSEYAVFTLPGGTDISYLVNLFAHCMAMTSCVTNPVLYAFLNPEFRELVLKSIKWAPEFVSRTFQPTQTSAV</sequence>
<evidence type="ECO:0000256" key="6">
    <source>
        <dbReference type="ARBA" id="ARBA00023136"/>
    </source>
</evidence>
<reference evidence="11" key="1">
    <citation type="journal article" date="2013" name="Genetics">
        <title>The draft genome and transcriptome of Panagrellus redivivus are shaped by the harsh demands of a free-living lifestyle.</title>
        <authorList>
            <person name="Srinivasan J."/>
            <person name="Dillman A.R."/>
            <person name="Macchietto M.G."/>
            <person name="Heikkinen L."/>
            <person name="Lakso M."/>
            <person name="Fracchia K.M."/>
            <person name="Antoshechkin I."/>
            <person name="Mortazavi A."/>
            <person name="Wong G."/>
            <person name="Sternberg P.W."/>
        </authorList>
    </citation>
    <scope>NUCLEOTIDE SEQUENCE [LARGE SCALE GENOMIC DNA]</scope>
    <source>
        <strain evidence="11">MT8872</strain>
    </source>
</reference>
<evidence type="ECO:0000256" key="5">
    <source>
        <dbReference type="ARBA" id="ARBA00023040"/>
    </source>
</evidence>
<feature type="transmembrane region" description="Helical" evidence="9">
    <location>
        <begin position="140"/>
        <end position="159"/>
    </location>
</feature>
<dbReference type="PANTHER" id="PTHR24235">
    <property type="entry name" value="NEUROPEPTIDE Y RECEPTOR"/>
    <property type="match status" value="1"/>
</dbReference>
<evidence type="ECO:0000256" key="9">
    <source>
        <dbReference type="SAM" id="Phobius"/>
    </source>
</evidence>
<evidence type="ECO:0000256" key="8">
    <source>
        <dbReference type="ARBA" id="ARBA00023224"/>
    </source>
</evidence>
<dbReference type="InterPro" id="IPR000611">
    <property type="entry name" value="NPY_rcpt"/>
</dbReference>
<keyword evidence="7" id="KW-0675">Receptor</keyword>
<dbReference type="WBParaSite" id="Pan_g3761.t1">
    <property type="protein sequence ID" value="Pan_g3761.t1"/>
    <property type="gene ID" value="Pan_g3761"/>
</dbReference>
<feature type="domain" description="G-protein coupled receptors family 1 profile" evidence="10">
    <location>
        <begin position="41"/>
        <end position="334"/>
    </location>
</feature>
<feature type="transmembrane region" description="Helical" evidence="9">
    <location>
        <begin position="20"/>
        <end position="49"/>
    </location>
</feature>
<comment type="subcellular location">
    <subcellularLocation>
        <location evidence="1">Membrane</location>
        <topology evidence="1">Multi-pass membrane protein</topology>
    </subcellularLocation>
</comment>
<dbReference type="GO" id="GO:0042923">
    <property type="term" value="F:neuropeptide binding"/>
    <property type="evidence" value="ECO:0007669"/>
    <property type="project" value="TreeGrafter"/>
</dbReference>
<evidence type="ECO:0000313" key="12">
    <source>
        <dbReference type="WBParaSite" id="Pan_g3761.t1"/>
    </source>
</evidence>
<feature type="transmembrane region" description="Helical" evidence="9">
    <location>
        <begin position="313"/>
        <end position="337"/>
    </location>
</feature>
<reference evidence="12" key="2">
    <citation type="submission" date="2020-10" db="UniProtKB">
        <authorList>
            <consortium name="WormBaseParasite"/>
        </authorList>
    </citation>
    <scope>IDENTIFICATION</scope>
</reference>
<keyword evidence="11" id="KW-1185">Reference proteome</keyword>
<feature type="transmembrane region" description="Helical" evidence="9">
    <location>
        <begin position="61"/>
        <end position="80"/>
    </location>
</feature>
<feature type="transmembrane region" description="Helical" evidence="9">
    <location>
        <begin position="100"/>
        <end position="120"/>
    </location>
</feature>
<accession>A0A7E4VV62</accession>
<organism evidence="11 12">
    <name type="scientific">Panagrellus redivivus</name>
    <name type="common">Microworm</name>
    <dbReference type="NCBI Taxonomy" id="6233"/>
    <lineage>
        <taxon>Eukaryota</taxon>
        <taxon>Metazoa</taxon>
        <taxon>Ecdysozoa</taxon>
        <taxon>Nematoda</taxon>
        <taxon>Chromadorea</taxon>
        <taxon>Rhabditida</taxon>
        <taxon>Tylenchina</taxon>
        <taxon>Panagrolaimomorpha</taxon>
        <taxon>Panagrolaimoidea</taxon>
        <taxon>Panagrolaimidae</taxon>
        <taxon>Panagrellus</taxon>
    </lineage>
</organism>
<keyword evidence="6 9" id="KW-0472">Membrane</keyword>
<evidence type="ECO:0000259" key="10">
    <source>
        <dbReference type="PROSITE" id="PS50262"/>
    </source>
</evidence>
<keyword evidence="3 9" id="KW-0812">Transmembrane</keyword>
<evidence type="ECO:0000313" key="11">
    <source>
        <dbReference type="Proteomes" id="UP000492821"/>
    </source>
</evidence>
<dbReference type="SUPFAM" id="SSF81321">
    <property type="entry name" value="Family A G protein-coupled receptor-like"/>
    <property type="match status" value="1"/>
</dbReference>
<evidence type="ECO:0000256" key="4">
    <source>
        <dbReference type="ARBA" id="ARBA00022989"/>
    </source>
</evidence>
<name>A0A7E4VV62_PANRE</name>
<evidence type="ECO:0000256" key="7">
    <source>
        <dbReference type="ARBA" id="ARBA00023170"/>
    </source>
</evidence>
<dbReference type="Gene3D" id="1.20.1070.10">
    <property type="entry name" value="Rhodopsin 7-helix transmembrane proteins"/>
    <property type="match status" value="1"/>
</dbReference>